<dbReference type="Proteomes" id="UP000199150">
    <property type="component" value="Unassembled WGS sequence"/>
</dbReference>
<evidence type="ECO:0008006" key="3">
    <source>
        <dbReference type="Google" id="ProtNLM"/>
    </source>
</evidence>
<dbReference type="EMBL" id="FMTS01000001">
    <property type="protein sequence ID" value="SCW41955.1"/>
    <property type="molecule type" value="Genomic_DNA"/>
</dbReference>
<dbReference type="RefSeq" id="WP_170828198.1">
    <property type="nucleotide sequence ID" value="NZ_CBCRYE010000001.1"/>
</dbReference>
<proteinExistence type="predicted"/>
<dbReference type="InterPro" id="IPR019285">
    <property type="entry name" value="DUF2336"/>
</dbReference>
<name>A0A1G4QBX7_9CAUL</name>
<evidence type="ECO:0000313" key="2">
    <source>
        <dbReference type="Proteomes" id="UP000199150"/>
    </source>
</evidence>
<accession>A0A1G4QBX7</accession>
<sequence length="267" mass="28682">MRHDFRNAGLALAARPALCETHEAAELSPSDLIRSDEDLVVRLCRMPVGLAAPLLRASLPALTPQALLALIAASGEAHHRLIAARPGLDWKVIKALIRTNNDRVMAALIRNPALSFDEEDQLSFARRASENPDIRAAILAHEGLPVAKSQLRLSYGNGQAHGNLKLIALVRGGEAAGFVRELARRLKLDTVGLGRVLASESAVPLALACCAAGFDRAVFLHILAVWQAAYEAAPQMTEGQRPLVLSIFGLSATEARRRLAVLIDQAL</sequence>
<dbReference type="STRING" id="260084.SAMN02927928_1087"/>
<keyword evidence="2" id="KW-1185">Reference proteome</keyword>
<gene>
    <name evidence="1" type="ORF">SAMN02927928_1087</name>
</gene>
<dbReference type="Pfam" id="PF10098">
    <property type="entry name" value="DUF2336"/>
    <property type="match status" value="1"/>
</dbReference>
<organism evidence="1 2">
    <name type="scientific">Asticcacaulis taihuensis</name>
    <dbReference type="NCBI Taxonomy" id="260084"/>
    <lineage>
        <taxon>Bacteria</taxon>
        <taxon>Pseudomonadati</taxon>
        <taxon>Pseudomonadota</taxon>
        <taxon>Alphaproteobacteria</taxon>
        <taxon>Caulobacterales</taxon>
        <taxon>Caulobacteraceae</taxon>
        <taxon>Asticcacaulis</taxon>
    </lineage>
</organism>
<reference evidence="2" key="1">
    <citation type="submission" date="2016-10" db="EMBL/GenBank/DDBJ databases">
        <authorList>
            <person name="Varghese N."/>
            <person name="Submissions S."/>
        </authorList>
    </citation>
    <scope>NUCLEOTIDE SEQUENCE [LARGE SCALE GENOMIC DNA]</scope>
    <source>
        <strain evidence="2">CGMCC 1.3431</strain>
    </source>
</reference>
<dbReference type="AlphaFoldDB" id="A0A1G4QBX7"/>
<evidence type="ECO:0000313" key="1">
    <source>
        <dbReference type="EMBL" id="SCW41955.1"/>
    </source>
</evidence>
<protein>
    <recommendedName>
        <fullName evidence="3">DUF2336 domain-containing protein</fullName>
    </recommendedName>
</protein>